<keyword evidence="2" id="KW-0645">Protease</keyword>
<feature type="domain" description="NlpC/P60" evidence="6">
    <location>
        <begin position="137"/>
        <end position="222"/>
    </location>
</feature>
<name>A0A512MHG4_9BACT</name>
<keyword evidence="5" id="KW-0732">Signal</keyword>
<dbReference type="AlphaFoldDB" id="A0A512MHG4"/>
<dbReference type="Gene3D" id="3.90.1720.10">
    <property type="entry name" value="endopeptidase domain like (from Nostoc punctiforme)"/>
    <property type="match status" value="1"/>
</dbReference>
<dbReference type="RefSeq" id="WP_146854964.1">
    <property type="nucleotide sequence ID" value="NZ_BKAG01000058.1"/>
</dbReference>
<keyword evidence="3" id="KW-0378">Hydrolase</keyword>
<keyword evidence="8" id="KW-1185">Reference proteome</keyword>
<evidence type="ECO:0000313" key="8">
    <source>
        <dbReference type="Proteomes" id="UP000321577"/>
    </source>
</evidence>
<protein>
    <recommendedName>
        <fullName evidence="6">NlpC/P60 domain-containing protein</fullName>
    </recommendedName>
</protein>
<evidence type="ECO:0000256" key="3">
    <source>
        <dbReference type="ARBA" id="ARBA00022801"/>
    </source>
</evidence>
<organism evidence="7 8">
    <name type="scientific">Brevifollis gellanilyticus</name>
    <dbReference type="NCBI Taxonomy" id="748831"/>
    <lineage>
        <taxon>Bacteria</taxon>
        <taxon>Pseudomonadati</taxon>
        <taxon>Verrucomicrobiota</taxon>
        <taxon>Verrucomicrobiia</taxon>
        <taxon>Verrucomicrobiales</taxon>
        <taxon>Verrucomicrobiaceae</taxon>
    </lineage>
</organism>
<dbReference type="GO" id="GO:0008234">
    <property type="term" value="F:cysteine-type peptidase activity"/>
    <property type="evidence" value="ECO:0007669"/>
    <property type="project" value="UniProtKB-KW"/>
</dbReference>
<sequence length="287" mass="31909">MLRSLSFVFLAASLLHAQEADRQNYKSPYSVKFSFPEEELVGDLAKGPRSESKNQAEVPYAEWYDASKQGRWGYWGPSAKHYDPPAGFASKSADWLRERVIATGLKFTSYSYQHHHVPDWEPPADWPKDAEQKTPAAKGLDCSNFTAFVYNLAMGIKPTGAIGDQAELTTMPGPGKGRNIPVKRIELPADHADYEKTLMTGDLLYVKSSRGNVSHVVIWVGKIGQAPESVPLILDSTGTGLKDSNGVLIPDGIYLRPFRPTTWYFRQASHALRIIPDGQDKDKKATR</sequence>
<dbReference type="InterPro" id="IPR000064">
    <property type="entry name" value="NLP_P60_dom"/>
</dbReference>
<proteinExistence type="inferred from homology"/>
<dbReference type="Proteomes" id="UP000321577">
    <property type="component" value="Unassembled WGS sequence"/>
</dbReference>
<dbReference type="SUPFAM" id="SSF54001">
    <property type="entry name" value="Cysteine proteinases"/>
    <property type="match status" value="1"/>
</dbReference>
<accession>A0A512MHG4</accession>
<gene>
    <name evidence="7" type="ORF">BGE01nite_50620</name>
</gene>
<evidence type="ECO:0000256" key="5">
    <source>
        <dbReference type="SAM" id="SignalP"/>
    </source>
</evidence>
<feature type="chain" id="PRO_5021911540" description="NlpC/P60 domain-containing protein" evidence="5">
    <location>
        <begin position="18"/>
        <end position="287"/>
    </location>
</feature>
<evidence type="ECO:0000313" key="7">
    <source>
        <dbReference type="EMBL" id="GEP45771.1"/>
    </source>
</evidence>
<evidence type="ECO:0000256" key="1">
    <source>
        <dbReference type="ARBA" id="ARBA00007074"/>
    </source>
</evidence>
<comment type="caution">
    <text evidence="7">The sequence shown here is derived from an EMBL/GenBank/DDBJ whole genome shotgun (WGS) entry which is preliminary data.</text>
</comment>
<dbReference type="Pfam" id="PF00877">
    <property type="entry name" value="NLPC_P60"/>
    <property type="match status" value="1"/>
</dbReference>
<feature type="signal peptide" evidence="5">
    <location>
        <begin position="1"/>
        <end position="17"/>
    </location>
</feature>
<reference evidence="7 8" key="1">
    <citation type="submission" date="2019-07" db="EMBL/GenBank/DDBJ databases">
        <title>Whole genome shotgun sequence of Brevifollis gellanilyticus NBRC 108608.</title>
        <authorList>
            <person name="Hosoyama A."/>
            <person name="Uohara A."/>
            <person name="Ohji S."/>
            <person name="Ichikawa N."/>
        </authorList>
    </citation>
    <scope>NUCLEOTIDE SEQUENCE [LARGE SCALE GENOMIC DNA]</scope>
    <source>
        <strain evidence="7 8">NBRC 108608</strain>
    </source>
</reference>
<evidence type="ECO:0000256" key="2">
    <source>
        <dbReference type="ARBA" id="ARBA00022670"/>
    </source>
</evidence>
<comment type="similarity">
    <text evidence="1">Belongs to the peptidase C40 family.</text>
</comment>
<dbReference type="OrthoDB" id="258587at2"/>
<dbReference type="InterPro" id="IPR038765">
    <property type="entry name" value="Papain-like_cys_pep_sf"/>
</dbReference>
<dbReference type="EMBL" id="BKAG01000058">
    <property type="protein sequence ID" value="GEP45771.1"/>
    <property type="molecule type" value="Genomic_DNA"/>
</dbReference>
<keyword evidence="4" id="KW-0788">Thiol protease</keyword>
<evidence type="ECO:0000259" key="6">
    <source>
        <dbReference type="Pfam" id="PF00877"/>
    </source>
</evidence>
<evidence type="ECO:0000256" key="4">
    <source>
        <dbReference type="ARBA" id="ARBA00022807"/>
    </source>
</evidence>
<dbReference type="GO" id="GO:0006508">
    <property type="term" value="P:proteolysis"/>
    <property type="evidence" value="ECO:0007669"/>
    <property type="project" value="UniProtKB-KW"/>
</dbReference>